<dbReference type="EMBL" id="ACGU01000110">
    <property type="protein sequence ID" value="EEJ71095.1"/>
    <property type="molecule type" value="Genomic_DNA"/>
</dbReference>
<feature type="domain" description="Prepilin peptidase A24 N-terminal" evidence="2">
    <location>
        <begin position="1"/>
        <end position="33"/>
    </location>
</feature>
<feature type="transmembrane region" description="Helical" evidence="1">
    <location>
        <begin position="44"/>
        <end position="61"/>
    </location>
</feature>
<dbReference type="GO" id="GO:0006465">
    <property type="term" value="P:signal peptide processing"/>
    <property type="evidence" value="ECO:0007669"/>
    <property type="project" value="TreeGrafter"/>
</dbReference>
<dbReference type="InterPro" id="IPR010627">
    <property type="entry name" value="Prepilin_pept_A24_N"/>
</dbReference>
<dbReference type="PANTHER" id="PTHR30487">
    <property type="entry name" value="TYPE 4 PREPILIN-LIKE PROTEINS LEADER PEPTIDE-PROCESSING ENZYME"/>
    <property type="match status" value="1"/>
</dbReference>
<dbReference type="AlphaFoldDB" id="C2EQU2"/>
<dbReference type="InterPro" id="IPR050882">
    <property type="entry name" value="Prepilin_peptidase/N-MTase"/>
</dbReference>
<feature type="transmembrane region" description="Helical" evidence="1">
    <location>
        <begin position="68"/>
        <end position="86"/>
    </location>
</feature>
<evidence type="ECO:0000313" key="4">
    <source>
        <dbReference type="Proteomes" id="UP000005583"/>
    </source>
</evidence>
<evidence type="ECO:0000256" key="1">
    <source>
        <dbReference type="SAM" id="Phobius"/>
    </source>
</evidence>
<dbReference type="Proteomes" id="UP000005583">
    <property type="component" value="Unassembled WGS sequence"/>
</dbReference>
<comment type="caution">
    <text evidence="3">The sequence shown here is derived from an EMBL/GenBank/DDBJ whole genome shotgun (WGS) entry which is preliminary data.</text>
</comment>
<sequence length="175" mass="20502">MLSFLYLKGHCRYCQQKIPVELFLFELIGGFAFEHIDFNQSRDLATTILLFSIFLVAISDYRQKEFDLILLTPAITITLLCHHFTAFNLFDWFILFFFSSILGWYVFKQKLGLGDLFIYLILAIYFDPTSANQILLIASVLLIITYIVENNPKDYSYPFIPFILLGLIIKQWLLD</sequence>
<dbReference type="GO" id="GO:0004190">
    <property type="term" value="F:aspartic-type endopeptidase activity"/>
    <property type="evidence" value="ECO:0007669"/>
    <property type="project" value="TreeGrafter"/>
</dbReference>
<feature type="transmembrane region" description="Helical" evidence="1">
    <location>
        <begin position="155"/>
        <end position="174"/>
    </location>
</feature>
<accession>C2EQU2</accession>
<evidence type="ECO:0000259" key="2">
    <source>
        <dbReference type="Pfam" id="PF06750"/>
    </source>
</evidence>
<dbReference type="STRING" id="525365.HMPREF0548_2038"/>
<feature type="transmembrane region" description="Helical" evidence="1">
    <location>
        <begin position="116"/>
        <end position="149"/>
    </location>
</feature>
<dbReference type="Pfam" id="PF06750">
    <property type="entry name" value="A24_N_bact"/>
    <property type="match status" value="1"/>
</dbReference>
<dbReference type="GO" id="GO:0005886">
    <property type="term" value="C:plasma membrane"/>
    <property type="evidence" value="ECO:0007669"/>
    <property type="project" value="TreeGrafter"/>
</dbReference>
<keyword evidence="4" id="KW-1185">Reference proteome</keyword>
<reference evidence="3 4" key="1">
    <citation type="submission" date="2009-01" db="EMBL/GenBank/DDBJ databases">
        <authorList>
            <person name="Qin X."/>
            <person name="Bachman B."/>
            <person name="Battles P."/>
            <person name="Bell A."/>
            <person name="Bess C."/>
            <person name="Bickham C."/>
            <person name="Chaboub L."/>
            <person name="Chen D."/>
            <person name="Coyle M."/>
            <person name="Deiros D.R."/>
            <person name="Dinh H."/>
            <person name="Forbes L."/>
            <person name="Fowler G."/>
            <person name="Francisco L."/>
            <person name="Fu Q."/>
            <person name="Gubbala S."/>
            <person name="Hale W."/>
            <person name="Han Y."/>
            <person name="Hemphill L."/>
            <person name="Highlander S.K."/>
            <person name="Hirani K."/>
            <person name="Hogues M."/>
            <person name="Jackson L."/>
            <person name="Jakkamsetti A."/>
            <person name="Javaid M."/>
            <person name="Jiang H."/>
            <person name="Korchina V."/>
            <person name="Kovar C."/>
            <person name="Lara F."/>
            <person name="Lee S."/>
            <person name="Mata R."/>
            <person name="Mathew T."/>
            <person name="Moen C."/>
            <person name="Morales K."/>
            <person name="Munidasa M."/>
            <person name="Nazareth L."/>
            <person name="Ngo R."/>
            <person name="Nguyen L."/>
            <person name="Okwuonu G."/>
            <person name="Ongeri F."/>
            <person name="Patil S."/>
            <person name="Petrosino J."/>
            <person name="Pham C."/>
            <person name="Pham P."/>
            <person name="Pu L.-L."/>
            <person name="Puazo M."/>
            <person name="Raj R."/>
            <person name="Reid J."/>
            <person name="Rouhana J."/>
            <person name="Saada N."/>
            <person name="Shang Y."/>
            <person name="Simmons D."/>
            <person name="Thornton R."/>
            <person name="Warren J."/>
            <person name="Weissenberger G."/>
            <person name="Zhang J."/>
            <person name="Zhang L."/>
            <person name="Zhou C."/>
            <person name="Zhu D."/>
            <person name="Muzny D."/>
            <person name="Worley K."/>
            <person name="Gibbs R."/>
        </authorList>
    </citation>
    <scope>NUCLEOTIDE SEQUENCE [LARGE SCALE GENOMIC DNA]</scope>
    <source>
        <strain evidence="3 4">DSM 16047</strain>
    </source>
</reference>
<feature type="transmembrane region" description="Helical" evidence="1">
    <location>
        <begin position="92"/>
        <end position="107"/>
    </location>
</feature>
<keyword evidence="1" id="KW-0812">Transmembrane</keyword>
<dbReference type="PANTHER" id="PTHR30487:SF0">
    <property type="entry name" value="PREPILIN LEADER PEPTIDASE_N-METHYLTRANSFERASE-RELATED"/>
    <property type="match status" value="1"/>
</dbReference>
<keyword evidence="1" id="KW-0472">Membrane</keyword>
<protein>
    <recommendedName>
        <fullName evidence="2">Prepilin peptidase A24 N-terminal domain-containing protein</fullName>
    </recommendedName>
</protein>
<organism evidence="3 4">
    <name type="scientific">Lactobacillus ultunensis DSM 16047</name>
    <dbReference type="NCBI Taxonomy" id="525365"/>
    <lineage>
        <taxon>Bacteria</taxon>
        <taxon>Bacillati</taxon>
        <taxon>Bacillota</taxon>
        <taxon>Bacilli</taxon>
        <taxon>Lactobacillales</taxon>
        <taxon>Lactobacillaceae</taxon>
        <taxon>Lactobacillus</taxon>
    </lineage>
</organism>
<keyword evidence="1" id="KW-1133">Transmembrane helix</keyword>
<evidence type="ECO:0000313" key="3">
    <source>
        <dbReference type="EMBL" id="EEJ71095.1"/>
    </source>
</evidence>
<dbReference type="HOGENOM" id="CLU_057101_1_2_9"/>
<gene>
    <name evidence="3" type="ORF">HMPREF0548_2038</name>
</gene>
<name>C2EQU2_9LACO</name>
<dbReference type="eggNOG" id="COG1989">
    <property type="taxonomic scope" value="Bacteria"/>
</dbReference>
<proteinExistence type="predicted"/>